<dbReference type="PANTHER" id="PTHR43403:SF1">
    <property type="entry name" value="NAD-SPECIFIC GLUTAMATE DEHYDROGENASE"/>
    <property type="match status" value="1"/>
</dbReference>
<dbReference type="InterPro" id="IPR048381">
    <property type="entry name" value="GDH_C"/>
</dbReference>
<dbReference type="GO" id="GO:0006538">
    <property type="term" value="P:L-glutamate catabolic process"/>
    <property type="evidence" value="ECO:0007669"/>
    <property type="project" value="InterPro"/>
</dbReference>
<dbReference type="PANTHER" id="PTHR43403">
    <property type="entry name" value="NAD-SPECIFIC GLUTAMATE DEHYDROGENASE"/>
    <property type="match status" value="1"/>
</dbReference>
<dbReference type="Gene3D" id="3.40.50.720">
    <property type="entry name" value="NAD(P)-binding Rossmann-like Domain"/>
    <property type="match status" value="1"/>
</dbReference>
<dbReference type="KEGG" id="erz:ER308_01065"/>
<dbReference type="InterPro" id="IPR046346">
    <property type="entry name" value="Aminoacid_DH-like_N_sf"/>
</dbReference>
<evidence type="ECO:0000259" key="6">
    <source>
        <dbReference type="Pfam" id="PF21077"/>
    </source>
</evidence>
<dbReference type="InterPro" id="IPR049056">
    <property type="entry name" value="NAD_Glu_DH_HM3"/>
</dbReference>
<dbReference type="InterPro" id="IPR049064">
    <property type="entry name" value="NAD_Glu_DH_ACT3"/>
</dbReference>
<dbReference type="InterPro" id="IPR028971">
    <property type="entry name" value="NAD-GDH_cat"/>
</dbReference>
<dbReference type="Pfam" id="PF21076">
    <property type="entry name" value="GDH_ACT2"/>
    <property type="match status" value="1"/>
</dbReference>
<proteinExistence type="predicted"/>
<feature type="domain" description="NAD-glutamate dehydrogenase ACT3" evidence="6">
    <location>
        <begin position="556"/>
        <end position="614"/>
    </location>
</feature>
<evidence type="ECO:0000259" key="3">
    <source>
        <dbReference type="Pfam" id="PF21074"/>
    </source>
</evidence>
<feature type="domain" description="NAD-glutamate dehydrogenase ACT2" evidence="5">
    <location>
        <begin position="416"/>
        <end position="495"/>
    </location>
</feature>
<dbReference type="SUPFAM" id="SSF51735">
    <property type="entry name" value="NAD(P)-binding Rossmann-fold domains"/>
    <property type="match status" value="1"/>
</dbReference>
<dbReference type="InterPro" id="IPR049058">
    <property type="entry name" value="NAD_Glu_DH_HM2"/>
</dbReference>
<dbReference type="OrthoDB" id="9758052at2"/>
<evidence type="ECO:0000259" key="4">
    <source>
        <dbReference type="Pfam" id="PF21075"/>
    </source>
</evidence>
<evidence type="ECO:0000313" key="8">
    <source>
        <dbReference type="Proteomes" id="UP000291469"/>
    </source>
</evidence>
<feature type="domain" description="NAD-specific glutamate dehydrogenase C-terminal" evidence="3">
    <location>
        <begin position="1253"/>
        <end position="1581"/>
    </location>
</feature>
<feature type="compositionally biased region" description="Low complexity" evidence="1">
    <location>
        <begin position="23"/>
        <end position="35"/>
    </location>
</feature>
<dbReference type="Pfam" id="PF21077">
    <property type="entry name" value="GDH_ACT3"/>
    <property type="match status" value="1"/>
</dbReference>
<dbReference type="GO" id="GO:0004352">
    <property type="term" value="F:glutamate dehydrogenase (NAD+) activity"/>
    <property type="evidence" value="ECO:0007669"/>
    <property type="project" value="InterPro"/>
</dbReference>
<dbReference type="Pfam" id="PF21074">
    <property type="entry name" value="GDH_C"/>
    <property type="match status" value="1"/>
</dbReference>
<dbReference type="InterPro" id="IPR007780">
    <property type="entry name" value="NAD_Glu_DH_bac"/>
</dbReference>
<evidence type="ECO:0000259" key="2">
    <source>
        <dbReference type="Pfam" id="PF05088"/>
    </source>
</evidence>
<evidence type="ECO:0000256" key="1">
    <source>
        <dbReference type="SAM" id="MobiDB-lite"/>
    </source>
</evidence>
<dbReference type="SUPFAM" id="SSF53223">
    <property type="entry name" value="Aminoacid dehydrogenase-like, N-terminal domain"/>
    <property type="match status" value="1"/>
</dbReference>
<dbReference type="EMBL" id="CP036402">
    <property type="protein sequence ID" value="QBI18297.1"/>
    <property type="molecule type" value="Genomic_DNA"/>
</dbReference>
<dbReference type="Pfam" id="PF21078">
    <property type="entry name" value="GDH_HM3"/>
    <property type="match status" value="1"/>
</dbReference>
<feature type="domain" description="NAD-glutamate dehydrogenase catalytic" evidence="2">
    <location>
        <begin position="724"/>
        <end position="1207"/>
    </location>
</feature>
<protein>
    <submittedName>
        <fullName evidence="7">Uncharacterized protein</fullName>
    </submittedName>
</protein>
<dbReference type="Pfam" id="PF21079">
    <property type="entry name" value="GDH_HM2"/>
    <property type="match status" value="1"/>
</dbReference>
<dbReference type="InterPro" id="IPR049062">
    <property type="entry name" value="NAD_Glu_DH_ACT2"/>
</dbReference>
<accession>A0A411YAU1</accession>
<dbReference type="InterPro" id="IPR036291">
    <property type="entry name" value="NAD(P)-bd_dom_sf"/>
</dbReference>
<dbReference type="Pfam" id="PF21075">
    <property type="entry name" value="GDH_ACT1"/>
    <property type="match status" value="1"/>
</dbReference>
<evidence type="ECO:0000313" key="7">
    <source>
        <dbReference type="EMBL" id="QBI18297.1"/>
    </source>
</evidence>
<reference evidence="7 8" key="1">
    <citation type="submission" date="2019-01" db="EMBL/GenBank/DDBJ databases">
        <title>Egibacter rhizosphaerae EGI 80759T.</title>
        <authorList>
            <person name="Chen D.-D."/>
            <person name="Tian Y."/>
            <person name="Jiao J.-Y."/>
            <person name="Zhang X.-T."/>
            <person name="Zhang Y.-G."/>
            <person name="Zhang Y."/>
            <person name="Xiao M."/>
            <person name="Shu W.-S."/>
            <person name="Li W.-J."/>
        </authorList>
    </citation>
    <scope>NUCLEOTIDE SEQUENCE [LARGE SCALE GENOMIC DNA]</scope>
    <source>
        <strain evidence="7 8">EGI 80759</strain>
    </source>
</reference>
<evidence type="ECO:0000259" key="5">
    <source>
        <dbReference type="Pfam" id="PF21076"/>
    </source>
</evidence>
<keyword evidence="8" id="KW-1185">Reference proteome</keyword>
<dbReference type="GO" id="GO:0004069">
    <property type="term" value="F:L-aspartate:2-oxoglutarate aminotransferase activity"/>
    <property type="evidence" value="ECO:0007669"/>
    <property type="project" value="InterPro"/>
</dbReference>
<organism evidence="7 8">
    <name type="scientific">Egibacter rhizosphaerae</name>
    <dbReference type="NCBI Taxonomy" id="1670831"/>
    <lineage>
        <taxon>Bacteria</taxon>
        <taxon>Bacillati</taxon>
        <taxon>Actinomycetota</taxon>
        <taxon>Nitriliruptoria</taxon>
        <taxon>Egibacterales</taxon>
        <taxon>Egibacteraceae</taxon>
        <taxon>Egibacter</taxon>
    </lineage>
</organism>
<feature type="region of interest" description="Disordered" evidence="1">
    <location>
        <begin position="1"/>
        <end position="39"/>
    </location>
</feature>
<name>A0A411YAU1_9ACTN</name>
<dbReference type="InterPro" id="IPR024727">
    <property type="entry name" value="NAD_Glu_DH_N_ACT1"/>
</dbReference>
<gene>
    <name evidence="7" type="ORF">ER308_01065</name>
</gene>
<sequence length="1593" mass="170267">MSNGPNTRDPGGSSESDVHARVAAGAPDSSAGDGEAPVDDSIAAAASAAATRAADAGPDPVLEGLALAVARRLPPRERDPDAIAEAVRHAVAVLEGRRGRQLHIAIDEHGVSGGGERISSRHGATTIDVNCPDGPYLLATALAELRRRDLAPAWVLHPVLGVARGPEGELRTVRPARSATTREAWLHLVLDRRLEVHERAEVATDLEEVLEDARAVGAAEGEMRDRVAGVARQLADAASDDGAPQASHELSALLDWLLAGRFALLGLVDAEGRRYGLAGRRIDLPPPPGDLSGPDALTVRRRPQVSSVLRRERLVEIATAGVRLVGLFEREAHADPVDVVPVARRRLAALIAAEDLVEGSHDERGLRGLFASLPLPEQLGREVGALRRDLVPLLALRERSGVAVRGRVGEDGDARVLATLPRERYSPAVRELLVAALVAELGGVGAEAHVSFGDASVGDAGGILLHFTVHAGSEPLAEPDLARLQELVRDGTRTWPDRVVAAAGEGEQQRVADWARLLPEGYRAETDPDEALADVRVLESLLSQPHPARVRFAVEPDGRVTARLYHRGEPIELSRLLPVVECLGFVVADERPHRVERAGQVWHLHRLGLRPATGGPAPEQVRAHADQADAAVVAALRGRTEPDELDRLVLTGGLRWDDIAVLRAYRRLRRQLGVGFTEAYQNAALTGYPDVARGLLDLLAARLHPEEPASSRAERVTAARENLDGALSEVERFDEDRILRGYAGLIEATNRTNRWRARDDVRLALKLDSAAAVRALGATPARTGPRVETFVYAPEVEGVHLRGGRIARGGVRHSDRREDVRAEVADLARAQQQKNAVIVPEGAKGGFVPKRDTPALDAYSMFVHALLDVTDNVEAGEVSPPADVHPSDGDDPYLVIAPDRGTATFSDSANAIALERGFWLGDAFASGGSTGFDHKRMGITARGAWVAVRRHLAALGIDVDRDPVTAVGIGDMSGDVFGNALLQSRAVRLLAAFDHRDIFLDPHADASEGYEARAELARQQRSSWQDLDRRALGSGGGVWSRASKAIPLSDEVREWLGFDAGSASPPELVRAILGAPVDLLFAGGVGTFVKASDERHSDVADRGNDGVRIDASHLRARVVGEGANLALTQRARVEYSRRGGRCHTDAIDNVAGVATSDVEVNTKILLDEGVATGRIDPEERDALLARAESEVAERVLADCDRQVRALAREVDASEGQLDAYASLAERLEGVGRLDRDADVLPDDDELARRRRAGAGLVRPELAVLHAASKQDLRAAVLASDLPDDPSLSGLRDDAFPATVRARVGSEDLERHRLARELVAARLSNELVDRMGPTWIDRVADELGVAPPLVARAWWIARGVLGAATLADELGALGADVDAGMVRAAERWLVDVTDRTARSYVADGRAADEALAGDLPVVEAVDRALSTAPGRRRVGAPWTRELPAPLVERLAAAGARELVPDVAAVTRDVGVDPVHVAATFAAAEAALPFQDVSSHLADAPREGVWVRRQRAGLADDLRRARRRVARVAVRLAPADPPEDAVRALLEARESLHERALEMVAALADEAPPSLDAIGVAVRALRDLATTGEGVARSG</sequence>
<dbReference type="Proteomes" id="UP000291469">
    <property type="component" value="Chromosome"/>
</dbReference>
<feature type="domain" description="NAD-glutamate dehydrogenase N-terminal ACT1" evidence="4">
    <location>
        <begin position="77"/>
        <end position="206"/>
    </location>
</feature>
<dbReference type="Pfam" id="PF05088">
    <property type="entry name" value="Bac_GDH_CD"/>
    <property type="match status" value="1"/>
</dbReference>
<dbReference type="RefSeq" id="WP_131153295.1">
    <property type="nucleotide sequence ID" value="NZ_CP036402.1"/>
</dbReference>